<gene>
    <name evidence="3" type="ORF">CYMTET_44441</name>
</gene>
<dbReference type="Proteomes" id="UP001190700">
    <property type="component" value="Unassembled WGS sequence"/>
</dbReference>
<dbReference type="GO" id="GO:0031146">
    <property type="term" value="P:SCF-dependent proteasomal ubiquitin-dependent protein catabolic process"/>
    <property type="evidence" value="ECO:0007669"/>
    <property type="project" value="TreeGrafter"/>
</dbReference>
<dbReference type="InterPro" id="IPR032675">
    <property type="entry name" value="LRR_dom_sf"/>
</dbReference>
<evidence type="ECO:0000256" key="1">
    <source>
        <dbReference type="ARBA" id="ARBA00004430"/>
    </source>
</evidence>
<dbReference type="PANTHER" id="PTHR13318">
    <property type="entry name" value="PARTNER OF PAIRED, ISOFORM B-RELATED"/>
    <property type="match status" value="1"/>
</dbReference>
<dbReference type="Pfam" id="PF25372">
    <property type="entry name" value="DUF7885"/>
    <property type="match status" value="2"/>
</dbReference>
<keyword evidence="4" id="KW-1185">Reference proteome</keyword>
<protein>
    <recommendedName>
        <fullName evidence="2">F-box/LRR-repeat protein 15-like leucin rich repeat domain-containing protein</fullName>
    </recommendedName>
</protein>
<accession>A0AAE0F0P1</accession>
<evidence type="ECO:0000259" key="2">
    <source>
        <dbReference type="Pfam" id="PF25372"/>
    </source>
</evidence>
<dbReference type="SMART" id="SM00367">
    <property type="entry name" value="LRR_CC"/>
    <property type="match status" value="18"/>
</dbReference>
<reference evidence="3 4" key="1">
    <citation type="journal article" date="2015" name="Genome Biol. Evol.">
        <title>Comparative Genomics of a Bacterivorous Green Alga Reveals Evolutionary Causalities and Consequences of Phago-Mixotrophic Mode of Nutrition.</title>
        <authorList>
            <person name="Burns J.A."/>
            <person name="Paasch A."/>
            <person name="Narechania A."/>
            <person name="Kim E."/>
        </authorList>
    </citation>
    <scope>NUCLEOTIDE SEQUENCE [LARGE SCALE GENOMIC DNA]</scope>
    <source>
        <strain evidence="3 4">PLY_AMNH</strain>
    </source>
</reference>
<dbReference type="InterPro" id="IPR057207">
    <property type="entry name" value="FBXL15_LRR"/>
</dbReference>
<dbReference type="InterPro" id="IPR001611">
    <property type="entry name" value="Leu-rich_rpt"/>
</dbReference>
<dbReference type="SUPFAM" id="SSF52058">
    <property type="entry name" value="L domain-like"/>
    <property type="match status" value="1"/>
</dbReference>
<dbReference type="SUPFAM" id="SSF52047">
    <property type="entry name" value="RNI-like"/>
    <property type="match status" value="2"/>
</dbReference>
<evidence type="ECO:0000313" key="3">
    <source>
        <dbReference type="EMBL" id="KAK3246010.1"/>
    </source>
</evidence>
<dbReference type="GO" id="GO:0019005">
    <property type="term" value="C:SCF ubiquitin ligase complex"/>
    <property type="evidence" value="ECO:0007669"/>
    <property type="project" value="TreeGrafter"/>
</dbReference>
<dbReference type="AlphaFoldDB" id="A0AAE0F0P1"/>
<feature type="domain" description="F-box/LRR-repeat protein 15-like leucin rich repeat" evidence="2">
    <location>
        <begin position="640"/>
        <end position="725"/>
    </location>
</feature>
<dbReference type="Gene3D" id="3.80.10.10">
    <property type="entry name" value="Ribonuclease Inhibitor"/>
    <property type="match status" value="6"/>
</dbReference>
<dbReference type="Pfam" id="PF13516">
    <property type="entry name" value="LRR_6"/>
    <property type="match status" value="3"/>
</dbReference>
<dbReference type="EMBL" id="LGRX02030189">
    <property type="protein sequence ID" value="KAK3246010.1"/>
    <property type="molecule type" value="Genomic_DNA"/>
</dbReference>
<evidence type="ECO:0000313" key="4">
    <source>
        <dbReference type="Proteomes" id="UP001190700"/>
    </source>
</evidence>
<proteinExistence type="predicted"/>
<organism evidence="3 4">
    <name type="scientific">Cymbomonas tetramitiformis</name>
    <dbReference type="NCBI Taxonomy" id="36881"/>
    <lineage>
        <taxon>Eukaryota</taxon>
        <taxon>Viridiplantae</taxon>
        <taxon>Chlorophyta</taxon>
        <taxon>Pyramimonadophyceae</taxon>
        <taxon>Pyramimonadales</taxon>
        <taxon>Pyramimonadaceae</taxon>
        <taxon>Cymbomonas</taxon>
    </lineage>
</organism>
<name>A0AAE0F0P1_9CHLO</name>
<sequence length="742" mass="76603">MQLDCKRNAPPRESLRCQHVTYDKLSRISVATLRTCRASMSSLSAESRGAVRGPRGSVLARVFLEVLRQDVLLLDLVTQLALRAVCRELRLVVGGQVRGVRALRGTAPLTAALFPRLERVSLRGCAPSAVTDAVVERVVAGLPGLTALDLAGCARVTDTALAALGAVRKKLAATFPSRVAARALVTLDLTRCTRITDVGVSALASLTTLATLRLGDCLHVTDAALQSLVALTALTALDLHQCRHVTDAGLASLTALPSLADLSLRGCRVTDAGVSSSLLALTALTALDLRCHLVSTAALPRLAACPALHSLSLNSCRPGHGVDPVVVPPALTRLDISGCSQIPEAQLLALASLPRLASLDLSHCRLGVTDGLLAALAASPSIASLTSLNIAKCNGLTANGLASLTPLAHLASLNLDKCNTAVTDATLVALAHSLTVLTALSLQVCRRVSLAGLRALATLPHLTDFNLAYCNQIEDDAIKALTHQSTSGGSVAVDHGTPAGGGWREEVHGERMVERSLTRVDLAYTGVTDVGVAALASLPCLTSVNLQGCQGVTNVGVAGIVGSQITGLSLRCNPQLNDSGLCTMGMLSGLASLDLGESGVGDAALASISSLTGLTSLHLGLCRGVTDCGLASLSTPGLPNLLELNLKHCTQVTDVGVASLACLVALTFLDLSGCNRVSDAGLRHLAPLDALESLHLVGTRLTDAGLAALAPSLFSLRFLNLIGCSTTAASEHALSNRVRLWR</sequence>
<comment type="subcellular location">
    <subcellularLocation>
        <location evidence="1">Cytoplasm</location>
        <location evidence="1">Cytoskeleton</location>
        <location evidence="1">Cilium axoneme</location>
    </subcellularLocation>
</comment>
<comment type="caution">
    <text evidence="3">The sequence shown here is derived from an EMBL/GenBank/DDBJ whole genome shotgun (WGS) entry which is preliminary data.</text>
</comment>
<dbReference type="InterPro" id="IPR006553">
    <property type="entry name" value="Leu-rich_rpt_Cys-con_subtyp"/>
</dbReference>
<dbReference type="GO" id="GO:0005930">
    <property type="term" value="C:axoneme"/>
    <property type="evidence" value="ECO:0007669"/>
    <property type="project" value="UniProtKB-SubCell"/>
</dbReference>
<dbReference type="SMART" id="SM00368">
    <property type="entry name" value="LRR_RI"/>
    <property type="match status" value="6"/>
</dbReference>
<dbReference type="PANTHER" id="PTHR13318:SF190">
    <property type="entry name" value="PARTNER OF PAIRED, ISOFORM B"/>
    <property type="match status" value="1"/>
</dbReference>
<feature type="domain" description="F-box/LRR-repeat protein 15-like leucin rich repeat" evidence="2">
    <location>
        <begin position="184"/>
        <end position="290"/>
    </location>
</feature>